<dbReference type="EMBL" id="MU167383">
    <property type="protein sequence ID" value="KAG0141533.1"/>
    <property type="molecule type" value="Genomic_DNA"/>
</dbReference>
<dbReference type="Proteomes" id="UP000886653">
    <property type="component" value="Unassembled WGS sequence"/>
</dbReference>
<evidence type="ECO:0000313" key="2">
    <source>
        <dbReference type="EMBL" id="KAG0141533.1"/>
    </source>
</evidence>
<keyword evidence="3" id="KW-1185">Reference proteome</keyword>
<protein>
    <submittedName>
        <fullName evidence="2">Uncharacterized protein</fullName>
    </submittedName>
</protein>
<dbReference type="AlphaFoldDB" id="A0A9P6T8I7"/>
<accession>A0A9P6T8I7</accession>
<evidence type="ECO:0000256" key="1">
    <source>
        <dbReference type="SAM" id="MobiDB-lite"/>
    </source>
</evidence>
<feature type="compositionally biased region" description="Low complexity" evidence="1">
    <location>
        <begin position="55"/>
        <end position="71"/>
    </location>
</feature>
<feature type="region of interest" description="Disordered" evidence="1">
    <location>
        <begin position="51"/>
        <end position="105"/>
    </location>
</feature>
<organism evidence="2 3">
    <name type="scientific">Cronartium quercuum f. sp. fusiforme G11</name>
    <dbReference type="NCBI Taxonomy" id="708437"/>
    <lineage>
        <taxon>Eukaryota</taxon>
        <taxon>Fungi</taxon>
        <taxon>Dikarya</taxon>
        <taxon>Basidiomycota</taxon>
        <taxon>Pucciniomycotina</taxon>
        <taxon>Pucciniomycetes</taxon>
        <taxon>Pucciniales</taxon>
        <taxon>Coleosporiaceae</taxon>
        <taxon>Cronartium</taxon>
    </lineage>
</organism>
<feature type="compositionally biased region" description="Low complexity" evidence="1">
    <location>
        <begin position="84"/>
        <end position="105"/>
    </location>
</feature>
<evidence type="ECO:0000313" key="3">
    <source>
        <dbReference type="Proteomes" id="UP000886653"/>
    </source>
</evidence>
<gene>
    <name evidence="2" type="ORF">CROQUDRAFT_284175</name>
</gene>
<comment type="caution">
    <text evidence="2">The sequence shown here is derived from an EMBL/GenBank/DDBJ whole genome shotgun (WGS) entry which is preliminary data.</text>
</comment>
<name>A0A9P6T8I7_9BASI</name>
<proteinExistence type="predicted"/>
<reference evidence="2" key="1">
    <citation type="submission" date="2013-11" db="EMBL/GenBank/DDBJ databases">
        <title>Genome sequence of the fusiform rust pathogen reveals effectors for host alternation and coevolution with pine.</title>
        <authorList>
            <consortium name="DOE Joint Genome Institute"/>
            <person name="Smith K."/>
            <person name="Pendleton A."/>
            <person name="Kubisiak T."/>
            <person name="Anderson C."/>
            <person name="Salamov A."/>
            <person name="Aerts A."/>
            <person name="Riley R."/>
            <person name="Clum A."/>
            <person name="Lindquist E."/>
            <person name="Ence D."/>
            <person name="Campbell M."/>
            <person name="Kronenberg Z."/>
            <person name="Feau N."/>
            <person name="Dhillon B."/>
            <person name="Hamelin R."/>
            <person name="Burleigh J."/>
            <person name="Smith J."/>
            <person name="Yandell M."/>
            <person name="Nelson C."/>
            <person name="Grigoriev I."/>
            <person name="Davis J."/>
        </authorList>
    </citation>
    <scope>NUCLEOTIDE SEQUENCE</scope>
    <source>
        <strain evidence="2">G11</strain>
    </source>
</reference>
<sequence>MSKPSQPLITSKDVLSSASILVASPSRSSTRLRLLARQDLGMVPTSLDSRRCLVRESNPSRSSSCRRSNGSHAPQRKRLCGRCSSAQVTSDSSSQKSSELGSEGK</sequence>